<evidence type="ECO:0000313" key="1">
    <source>
        <dbReference type="EMBL" id="GHE06225.1"/>
    </source>
</evidence>
<dbReference type="Proteomes" id="UP000634647">
    <property type="component" value="Unassembled WGS sequence"/>
</dbReference>
<proteinExistence type="predicted"/>
<name>A0AAN5A1V8_9RHOB</name>
<comment type="caution">
    <text evidence="1">The sequence shown here is derived from an EMBL/GenBank/DDBJ whole genome shotgun (WGS) entry which is preliminary data.</text>
</comment>
<dbReference type="AlphaFoldDB" id="A0AAN5A1V8"/>
<sequence length="59" mass="6489">MAEFALPTQLRIKAIACLSLFQKYAGVRGSAPRLPSQPETYFTPGVPSNVFSRLSQQSM</sequence>
<organism evidence="1 2">
    <name type="scientific">Allgaiera indica</name>
    <dbReference type="NCBI Taxonomy" id="765699"/>
    <lineage>
        <taxon>Bacteria</taxon>
        <taxon>Pseudomonadati</taxon>
        <taxon>Pseudomonadota</taxon>
        <taxon>Alphaproteobacteria</taxon>
        <taxon>Rhodobacterales</taxon>
        <taxon>Paracoccaceae</taxon>
        <taxon>Allgaiera</taxon>
    </lineage>
</organism>
<protein>
    <submittedName>
        <fullName evidence="1">Uncharacterized protein</fullName>
    </submittedName>
</protein>
<accession>A0AAN5A1V8</accession>
<evidence type="ECO:0000313" key="2">
    <source>
        <dbReference type="Proteomes" id="UP000634647"/>
    </source>
</evidence>
<reference evidence="1" key="2">
    <citation type="submission" date="2023-06" db="EMBL/GenBank/DDBJ databases">
        <authorList>
            <person name="Sun Q."/>
            <person name="Zhou Y."/>
        </authorList>
    </citation>
    <scope>NUCLEOTIDE SEQUENCE</scope>
    <source>
        <strain evidence="1">CGMCC 1.10859</strain>
    </source>
</reference>
<gene>
    <name evidence="1" type="ORF">GCM10008024_39890</name>
</gene>
<reference evidence="1" key="1">
    <citation type="journal article" date="2014" name="Int. J. Syst. Evol. Microbiol.">
        <title>Complete genome sequence of Corynebacterium casei LMG S-19264T (=DSM 44701T), isolated from a smear-ripened cheese.</title>
        <authorList>
            <consortium name="US DOE Joint Genome Institute (JGI-PGF)"/>
            <person name="Walter F."/>
            <person name="Albersmeier A."/>
            <person name="Kalinowski J."/>
            <person name="Ruckert C."/>
        </authorList>
    </citation>
    <scope>NUCLEOTIDE SEQUENCE</scope>
    <source>
        <strain evidence="1">CGMCC 1.10859</strain>
    </source>
</reference>
<dbReference type="EMBL" id="BNAB01000035">
    <property type="protein sequence ID" value="GHE06225.1"/>
    <property type="molecule type" value="Genomic_DNA"/>
</dbReference>